<proteinExistence type="predicted"/>
<name>A0A9N9IJ13_9GLOM</name>
<accession>A0A9N9IJ13</accession>
<gene>
    <name evidence="1" type="ORF">RFULGI_LOCUS12734</name>
</gene>
<evidence type="ECO:0000313" key="2">
    <source>
        <dbReference type="Proteomes" id="UP000789396"/>
    </source>
</evidence>
<comment type="caution">
    <text evidence="1">The sequence shown here is derived from an EMBL/GenBank/DDBJ whole genome shotgun (WGS) entry which is preliminary data.</text>
</comment>
<reference evidence="1" key="1">
    <citation type="submission" date="2021-06" db="EMBL/GenBank/DDBJ databases">
        <authorList>
            <person name="Kallberg Y."/>
            <person name="Tangrot J."/>
            <person name="Rosling A."/>
        </authorList>
    </citation>
    <scope>NUCLEOTIDE SEQUENCE</scope>
    <source>
        <strain evidence="1">IN212</strain>
    </source>
</reference>
<organism evidence="1 2">
    <name type="scientific">Racocetra fulgida</name>
    <dbReference type="NCBI Taxonomy" id="60492"/>
    <lineage>
        <taxon>Eukaryota</taxon>
        <taxon>Fungi</taxon>
        <taxon>Fungi incertae sedis</taxon>
        <taxon>Mucoromycota</taxon>
        <taxon>Glomeromycotina</taxon>
        <taxon>Glomeromycetes</taxon>
        <taxon>Diversisporales</taxon>
        <taxon>Gigasporaceae</taxon>
        <taxon>Racocetra</taxon>
    </lineage>
</organism>
<dbReference type="OrthoDB" id="2427034at2759"/>
<evidence type="ECO:0000313" key="1">
    <source>
        <dbReference type="EMBL" id="CAG8739345.1"/>
    </source>
</evidence>
<dbReference type="AlphaFoldDB" id="A0A9N9IJ13"/>
<feature type="non-terminal residue" evidence="1">
    <location>
        <position position="147"/>
    </location>
</feature>
<feature type="non-terminal residue" evidence="1">
    <location>
        <position position="1"/>
    </location>
</feature>
<keyword evidence="2" id="KW-1185">Reference proteome</keyword>
<dbReference type="Proteomes" id="UP000789396">
    <property type="component" value="Unassembled WGS sequence"/>
</dbReference>
<sequence length="147" mass="16755">PWLSQGETEKSYLYLIYDNLSNDNSTNNSSSSVSNDDNILHSEAHLSFVDDLNSLLQKVHAVIFLFLDELWDIPSDLALAPNQFDHAKILLEQSYTKMKTAFELLNLNNLSSESANNPIYNNNDDNDFFSQLKTTPRQALELIELNE</sequence>
<dbReference type="EMBL" id="CAJVPZ010031442">
    <property type="protein sequence ID" value="CAG8739345.1"/>
    <property type="molecule type" value="Genomic_DNA"/>
</dbReference>
<protein>
    <submittedName>
        <fullName evidence="1">6463_t:CDS:1</fullName>
    </submittedName>
</protein>